<accession>A0A0D3JI52</accession>
<evidence type="ECO:0000256" key="1">
    <source>
        <dbReference type="ARBA" id="ARBA00022441"/>
    </source>
</evidence>
<dbReference type="KEGG" id="ehx:EMIHUDRAFT_95747"/>
<evidence type="ECO:0000256" key="3">
    <source>
        <dbReference type="SAM" id="MobiDB-lite"/>
    </source>
</evidence>
<dbReference type="Pfam" id="PF01344">
    <property type="entry name" value="Kelch_1"/>
    <property type="match status" value="1"/>
</dbReference>
<evidence type="ECO:0000313" key="4">
    <source>
        <dbReference type="EnsemblProtists" id="EOD23187"/>
    </source>
</evidence>
<reference evidence="5" key="1">
    <citation type="journal article" date="2013" name="Nature">
        <title>Pan genome of the phytoplankton Emiliania underpins its global distribution.</title>
        <authorList>
            <person name="Read B.A."/>
            <person name="Kegel J."/>
            <person name="Klute M.J."/>
            <person name="Kuo A."/>
            <person name="Lefebvre S.C."/>
            <person name="Maumus F."/>
            <person name="Mayer C."/>
            <person name="Miller J."/>
            <person name="Monier A."/>
            <person name="Salamov A."/>
            <person name="Young J."/>
            <person name="Aguilar M."/>
            <person name="Claverie J.M."/>
            <person name="Frickenhaus S."/>
            <person name="Gonzalez K."/>
            <person name="Herman E.K."/>
            <person name="Lin Y.C."/>
            <person name="Napier J."/>
            <person name="Ogata H."/>
            <person name="Sarno A.F."/>
            <person name="Shmutz J."/>
            <person name="Schroeder D."/>
            <person name="de Vargas C."/>
            <person name="Verret F."/>
            <person name="von Dassow P."/>
            <person name="Valentin K."/>
            <person name="Van de Peer Y."/>
            <person name="Wheeler G."/>
            <person name="Dacks J.B."/>
            <person name="Delwiche C.F."/>
            <person name="Dyhrman S.T."/>
            <person name="Glockner G."/>
            <person name="John U."/>
            <person name="Richards T."/>
            <person name="Worden A.Z."/>
            <person name="Zhang X."/>
            <person name="Grigoriev I.V."/>
            <person name="Allen A.E."/>
            <person name="Bidle K."/>
            <person name="Borodovsky M."/>
            <person name="Bowler C."/>
            <person name="Brownlee C."/>
            <person name="Cock J.M."/>
            <person name="Elias M."/>
            <person name="Gladyshev V.N."/>
            <person name="Groth M."/>
            <person name="Guda C."/>
            <person name="Hadaegh A."/>
            <person name="Iglesias-Rodriguez M.D."/>
            <person name="Jenkins J."/>
            <person name="Jones B.M."/>
            <person name="Lawson T."/>
            <person name="Leese F."/>
            <person name="Lindquist E."/>
            <person name="Lobanov A."/>
            <person name="Lomsadze A."/>
            <person name="Malik S.B."/>
            <person name="Marsh M.E."/>
            <person name="Mackinder L."/>
            <person name="Mock T."/>
            <person name="Mueller-Roeber B."/>
            <person name="Pagarete A."/>
            <person name="Parker M."/>
            <person name="Probert I."/>
            <person name="Quesneville H."/>
            <person name="Raines C."/>
            <person name="Rensing S.A."/>
            <person name="Riano-Pachon D.M."/>
            <person name="Richier S."/>
            <person name="Rokitta S."/>
            <person name="Shiraiwa Y."/>
            <person name="Soanes D.M."/>
            <person name="van der Giezen M."/>
            <person name="Wahlund T.M."/>
            <person name="Williams B."/>
            <person name="Wilson W."/>
            <person name="Wolfe G."/>
            <person name="Wurch L.L."/>
        </authorList>
    </citation>
    <scope>NUCLEOTIDE SEQUENCE</scope>
</reference>
<dbReference type="AlphaFoldDB" id="A0A0D3JI52"/>
<evidence type="ECO:0000256" key="2">
    <source>
        <dbReference type="ARBA" id="ARBA00022737"/>
    </source>
</evidence>
<protein>
    <recommendedName>
        <fullName evidence="6">F-box domain-containing protein</fullName>
    </recommendedName>
</protein>
<reference evidence="4" key="2">
    <citation type="submission" date="2024-10" db="UniProtKB">
        <authorList>
            <consortium name="EnsemblProtists"/>
        </authorList>
    </citation>
    <scope>IDENTIFICATION</scope>
</reference>
<feature type="region of interest" description="Disordered" evidence="3">
    <location>
        <begin position="431"/>
        <end position="476"/>
    </location>
</feature>
<dbReference type="PaxDb" id="2903-EOD23187"/>
<dbReference type="Proteomes" id="UP000013827">
    <property type="component" value="Unassembled WGS sequence"/>
</dbReference>
<dbReference type="STRING" id="2903.R1CKR3"/>
<dbReference type="RefSeq" id="XP_005775616.1">
    <property type="nucleotide sequence ID" value="XM_005775559.1"/>
</dbReference>
<organism evidence="4 5">
    <name type="scientific">Emiliania huxleyi (strain CCMP1516)</name>
    <dbReference type="NCBI Taxonomy" id="280463"/>
    <lineage>
        <taxon>Eukaryota</taxon>
        <taxon>Haptista</taxon>
        <taxon>Haptophyta</taxon>
        <taxon>Prymnesiophyceae</taxon>
        <taxon>Isochrysidales</taxon>
        <taxon>Noelaerhabdaceae</taxon>
        <taxon>Emiliania</taxon>
    </lineage>
</organism>
<dbReference type="SMART" id="SM00612">
    <property type="entry name" value="Kelch"/>
    <property type="match status" value="2"/>
</dbReference>
<dbReference type="PANTHER" id="PTHR24412:SF489">
    <property type="entry name" value="RING FINGER DOMAIN AND KELCH REPEAT-CONTAINING PROTEIN DDB_G0271372"/>
    <property type="match status" value="1"/>
</dbReference>
<evidence type="ECO:0000313" key="5">
    <source>
        <dbReference type="Proteomes" id="UP000013827"/>
    </source>
</evidence>
<keyword evidence="2" id="KW-0677">Repeat</keyword>
<dbReference type="InterPro" id="IPR015915">
    <property type="entry name" value="Kelch-typ_b-propeller"/>
</dbReference>
<dbReference type="InterPro" id="IPR006652">
    <property type="entry name" value="Kelch_1"/>
</dbReference>
<proteinExistence type="predicted"/>
<dbReference type="PANTHER" id="PTHR24412">
    <property type="entry name" value="KELCH PROTEIN"/>
    <property type="match status" value="1"/>
</dbReference>
<keyword evidence="5" id="KW-1185">Reference proteome</keyword>
<dbReference type="SUPFAM" id="SSF117281">
    <property type="entry name" value="Kelch motif"/>
    <property type="match status" value="1"/>
</dbReference>
<dbReference type="HOGENOM" id="CLU_574194_0_0_1"/>
<dbReference type="EnsemblProtists" id="EOD23187">
    <property type="protein sequence ID" value="EOD23187"/>
    <property type="gene ID" value="EMIHUDRAFT_95747"/>
</dbReference>
<dbReference type="GeneID" id="17268734"/>
<evidence type="ECO:0008006" key="6">
    <source>
        <dbReference type="Google" id="ProtNLM"/>
    </source>
</evidence>
<dbReference type="eggNOG" id="KOG4441">
    <property type="taxonomic scope" value="Eukaryota"/>
</dbReference>
<sequence>MLRGERICVKAANMLLSPCAFTRLDDDCLLRVLAWVPRSDEAAVRAGCRRFRGVSRAALQEERRLCGSSILTLLAIGGTVTDWPDCQKYPQRTLMSLSCHALIRGQWRVTSRLPFARCHAQSALLDGRCYLIGGYDDEDDSRSDDEAFGPPIRCLEVGSSRWSHFRVPPDLIDPESHFRPAVAACCHKLYLFFRHDCLVFEPAMAVWTRLERSPSGTGPDLHHSDEAACELDGAIFLAGGGDDNKQLWRFQPGNGAWERKKDMPGKGRSDAVAVSVGGLLYVIGGLRYGRNEDAMLIYDPSDDEWRRAPPIPVPHCGYPNPRQLGYGHLAATAHEGSVVVMGSGPPVTYDPATGAWHESEQLPSITLSMGEYRVGEGHDEMHPVACACAEDMDEDELEEEDDEYLDELARLPIESPAVFSVEVDATAWHPSDVPVVPSSGVRQGAPGETHLARARDRASSPTRRDAEGWSQSVPVR</sequence>
<name>A0A0D3JI52_EMIH1</name>
<keyword evidence="1" id="KW-0880">Kelch repeat</keyword>
<feature type="compositionally biased region" description="Basic and acidic residues" evidence="3">
    <location>
        <begin position="450"/>
        <end position="467"/>
    </location>
</feature>
<dbReference type="Gene3D" id="2.120.10.80">
    <property type="entry name" value="Kelch-type beta propeller"/>
    <property type="match status" value="2"/>
</dbReference>